<dbReference type="SUPFAM" id="SSF51905">
    <property type="entry name" value="FAD/NAD(P)-binding domain"/>
    <property type="match status" value="1"/>
</dbReference>
<sequence>MVHPEDCDALVIGAGPAGLMAAEIMASAGRQVIICDAKPSPARKFLMAGKSGLNLLNAAPLPDQIATYAEASDWLAPMLGDFGPAQIHSWAEGLGQSLFTGSSGRIFPHSMKASPLLRAWLARLQDMGVSLRRGWRWTGGAFHFATPDGLRQLTPQVTVLAMGGASWPRLGSDGGWRATLMSRGIACTSFQPANMGFAVAWSDHMRPHFGQPIKGARLSAGPHSLRAEFVLSERGVEGGGIYALSRPLRDGAKLTLDMFPDLDAATLNARLARRPTKESRANRLRKALGLTGARLALVNELERHPDGATLKALLLPLGQPHPIAEAISTAGGIARAELDPGLMLRKWPGTFAAGEMLDWEAPTGGYLLTACLATGHWAGRHAALYR</sequence>
<dbReference type="PANTHER" id="PTHR42887:SF1">
    <property type="entry name" value="BLR3961 PROTEIN"/>
    <property type="match status" value="1"/>
</dbReference>
<evidence type="ECO:0000313" key="6">
    <source>
        <dbReference type="EMBL" id="MCL1629800.1"/>
    </source>
</evidence>
<dbReference type="Gene3D" id="3.50.50.60">
    <property type="entry name" value="FAD/NAD(P)-binding domain"/>
    <property type="match status" value="1"/>
</dbReference>
<organism evidence="6 7">
    <name type="scientific">Roseinatronobacter domitianus</name>
    <dbReference type="NCBI Taxonomy" id="2940293"/>
    <lineage>
        <taxon>Bacteria</taxon>
        <taxon>Pseudomonadati</taxon>
        <taxon>Pseudomonadota</taxon>
        <taxon>Alphaproteobacteria</taxon>
        <taxon>Rhodobacterales</taxon>
        <taxon>Paracoccaceae</taxon>
        <taxon>Roseinatronobacter</taxon>
    </lineage>
</organism>
<dbReference type="EMBL" id="JALZWP010000016">
    <property type="protein sequence ID" value="MCL1629800.1"/>
    <property type="molecule type" value="Genomic_DNA"/>
</dbReference>
<keyword evidence="2" id="KW-0285">Flavoprotein</keyword>
<dbReference type="InterPro" id="IPR057661">
    <property type="entry name" value="RsdA/BaiN/AoA(So)_Rossmann"/>
</dbReference>
<dbReference type="InterPro" id="IPR004792">
    <property type="entry name" value="BaiN-like"/>
</dbReference>
<dbReference type="Pfam" id="PF22780">
    <property type="entry name" value="HI0933_like_1st"/>
    <property type="match status" value="1"/>
</dbReference>
<evidence type="ECO:0000259" key="5">
    <source>
        <dbReference type="Pfam" id="PF22780"/>
    </source>
</evidence>
<accession>A0ABT0M5Z0</accession>
<dbReference type="Pfam" id="PF03486">
    <property type="entry name" value="HI0933_like"/>
    <property type="match status" value="1"/>
</dbReference>
<protein>
    <submittedName>
        <fullName evidence="6">TIGR03862 family flavoprotein</fullName>
    </submittedName>
</protein>
<dbReference type="InterPro" id="IPR022460">
    <property type="entry name" value="Flavoprotein_PP4765"/>
</dbReference>
<keyword evidence="7" id="KW-1185">Reference proteome</keyword>
<comment type="caution">
    <text evidence="6">The sequence shown here is derived from an EMBL/GenBank/DDBJ whole genome shotgun (WGS) entry which is preliminary data.</text>
</comment>
<dbReference type="Proteomes" id="UP001202550">
    <property type="component" value="Unassembled WGS sequence"/>
</dbReference>
<dbReference type="NCBIfam" id="TIGR03862">
    <property type="entry name" value="flavo_PP4765"/>
    <property type="match status" value="1"/>
</dbReference>
<evidence type="ECO:0000256" key="2">
    <source>
        <dbReference type="ARBA" id="ARBA00022630"/>
    </source>
</evidence>
<dbReference type="Gene3D" id="1.10.8.260">
    <property type="entry name" value="HI0933 insert domain-like"/>
    <property type="match status" value="1"/>
</dbReference>
<evidence type="ECO:0000256" key="3">
    <source>
        <dbReference type="ARBA" id="ARBA00022827"/>
    </source>
</evidence>
<proteinExistence type="predicted"/>
<reference evidence="6 7" key="1">
    <citation type="submission" date="2022-05" db="EMBL/GenBank/DDBJ databases">
        <title>Seasonal and diel survey of microbial diversity of the Tyrrhenian coast.</title>
        <authorList>
            <person name="Gattoni G."/>
            <person name="Corral P."/>
        </authorList>
    </citation>
    <scope>NUCLEOTIDE SEQUENCE [LARGE SCALE GENOMIC DNA]</scope>
    <source>
        <strain evidence="6 7">V10</strain>
    </source>
</reference>
<name>A0ABT0M5Z0_9RHOB</name>
<dbReference type="PANTHER" id="PTHR42887">
    <property type="entry name" value="OS12G0638800 PROTEIN"/>
    <property type="match status" value="1"/>
</dbReference>
<dbReference type="RefSeq" id="WP_249060051.1">
    <property type="nucleotide sequence ID" value="NZ_JALZWP010000016.1"/>
</dbReference>
<evidence type="ECO:0000259" key="4">
    <source>
        <dbReference type="Pfam" id="PF03486"/>
    </source>
</evidence>
<feature type="domain" description="RsdA/BaiN/AoA(So)-like Rossmann fold-like" evidence="4">
    <location>
        <begin position="8"/>
        <end position="380"/>
    </location>
</feature>
<feature type="domain" description="RsdA/BaiN/AoA(So)-like insert" evidence="5">
    <location>
        <begin position="191"/>
        <end position="282"/>
    </location>
</feature>
<dbReference type="InterPro" id="IPR055178">
    <property type="entry name" value="RsdA/BaiN/AoA(So)-like_dom"/>
</dbReference>
<dbReference type="Gene3D" id="2.40.30.10">
    <property type="entry name" value="Translation factors"/>
    <property type="match status" value="1"/>
</dbReference>
<evidence type="ECO:0000256" key="1">
    <source>
        <dbReference type="ARBA" id="ARBA00001974"/>
    </source>
</evidence>
<gene>
    <name evidence="6" type="ORF">M3N55_13765</name>
</gene>
<keyword evidence="3" id="KW-0274">FAD</keyword>
<evidence type="ECO:0000313" key="7">
    <source>
        <dbReference type="Proteomes" id="UP001202550"/>
    </source>
</evidence>
<dbReference type="SUPFAM" id="SSF160996">
    <property type="entry name" value="HI0933 insert domain-like"/>
    <property type="match status" value="1"/>
</dbReference>
<dbReference type="InterPro" id="IPR023166">
    <property type="entry name" value="BaiN-like_dom_sf"/>
</dbReference>
<dbReference type="InterPro" id="IPR036188">
    <property type="entry name" value="FAD/NAD-bd_sf"/>
</dbReference>
<dbReference type="NCBIfam" id="TIGR00275">
    <property type="entry name" value="aminoacetone oxidase family FAD-binding enzyme"/>
    <property type="match status" value="1"/>
</dbReference>
<comment type="cofactor">
    <cofactor evidence="1">
        <name>FAD</name>
        <dbReference type="ChEBI" id="CHEBI:57692"/>
    </cofactor>
</comment>